<feature type="domain" description="Nitroreductase" evidence="3">
    <location>
        <begin position="8"/>
        <end position="218"/>
    </location>
</feature>
<evidence type="ECO:0000313" key="5">
    <source>
        <dbReference type="Proteomes" id="UP000217348"/>
    </source>
</evidence>
<organism evidence="4 5">
    <name type="scientific">Capnocytophaga stomatis</name>
    <dbReference type="NCBI Taxonomy" id="1848904"/>
    <lineage>
        <taxon>Bacteria</taxon>
        <taxon>Pseudomonadati</taxon>
        <taxon>Bacteroidota</taxon>
        <taxon>Flavobacteriia</taxon>
        <taxon>Flavobacteriales</taxon>
        <taxon>Flavobacteriaceae</taxon>
        <taxon>Capnocytophaga</taxon>
    </lineage>
</organism>
<dbReference type="InterPro" id="IPR000415">
    <property type="entry name" value="Nitroreductase-like"/>
</dbReference>
<comment type="similarity">
    <text evidence="1">Belongs to the nitroreductase family.</text>
</comment>
<dbReference type="InterPro" id="IPR029479">
    <property type="entry name" value="Nitroreductase"/>
</dbReference>
<keyword evidence="2" id="KW-0560">Oxidoreductase</keyword>
<dbReference type="Proteomes" id="UP000217348">
    <property type="component" value="Chromosome"/>
</dbReference>
<dbReference type="PANTHER" id="PTHR43673:SF10">
    <property type="entry name" value="NADH DEHYDROGENASE_NAD(P)H NITROREDUCTASE XCC3605-RELATED"/>
    <property type="match status" value="1"/>
</dbReference>
<proteinExistence type="inferred from homology"/>
<accession>A0A250FX62</accession>
<dbReference type="RefSeq" id="WP_095896281.1">
    <property type="nucleotide sequence ID" value="NZ_CP022387.1"/>
</dbReference>
<evidence type="ECO:0000313" key="4">
    <source>
        <dbReference type="EMBL" id="ATA89710.1"/>
    </source>
</evidence>
<dbReference type="KEGG" id="csto:CGC58_08210"/>
<evidence type="ECO:0000256" key="1">
    <source>
        <dbReference type="ARBA" id="ARBA00007118"/>
    </source>
</evidence>
<sequence>MKLREVLEFRRAVRDFDSAKSIDPEMVKECLKEAQLAPTSSNMQLWEAYHITDKAVLEKLAKACLSQSAATTAGQMVIFVTRQDLHQKRAKTVLEVAKQGIQYIPDAQQREQILKINQWYYGQYMPFVYRRFFGLFGLFRKIMSFVVGFFRPMAKQVSESDMRVVVHKSCGLVAQTFMIAMAEKQYDTCPMEGFDGGQIKKILNLPSGSDINMVVACGIRSEKGVWGNRFRVPFEEQYHRI</sequence>
<dbReference type="EMBL" id="CP022387">
    <property type="protein sequence ID" value="ATA89710.1"/>
    <property type="molecule type" value="Genomic_DNA"/>
</dbReference>
<dbReference type="OrthoDB" id="9809288at2"/>
<dbReference type="PANTHER" id="PTHR43673">
    <property type="entry name" value="NAD(P)H NITROREDUCTASE YDGI-RELATED"/>
    <property type="match status" value="1"/>
</dbReference>
<evidence type="ECO:0000259" key="3">
    <source>
        <dbReference type="Pfam" id="PF00881"/>
    </source>
</evidence>
<dbReference type="Pfam" id="PF00881">
    <property type="entry name" value="Nitroreductase"/>
    <property type="match status" value="1"/>
</dbReference>
<evidence type="ECO:0000256" key="2">
    <source>
        <dbReference type="ARBA" id="ARBA00023002"/>
    </source>
</evidence>
<protein>
    <submittedName>
        <fullName evidence="4">Nitroreductase family protein</fullName>
    </submittedName>
</protein>
<dbReference type="Gene3D" id="3.40.109.10">
    <property type="entry name" value="NADH Oxidase"/>
    <property type="match status" value="1"/>
</dbReference>
<gene>
    <name evidence="4" type="ORF">CGC58_08210</name>
</gene>
<name>A0A250FX62_9FLAO</name>
<dbReference type="CDD" id="cd02137">
    <property type="entry name" value="MhqN-like"/>
    <property type="match status" value="1"/>
</dbReference>
<dbReference type="GO" id="GO:0016491">
    <property type="term" value="F:oxidoreductase activity"/>
    <property type="evidence" value="ECO:0007669"/>
    <property type="project" value="UniProtKB-KW"/>
</dbReference>
<dbReference type="AlphaFoldDB" id="A0A250FX62"/>
<reference evidence="5" key="1">
    <citation type="submission" date="2017-06" db="EMBL/GenBank/DDBJ databases">
        <title>Capnocytophaga spp. assemblies.</title>
        <authorList>
            <person name="Gulvik C.A."/>
        </authorList>
    </citation>
    <scope>NUCLEOTIDE SEQUENCE [LARGE SCALE GENOMIC DNA]</scope>
    <source>
        <strain evidence="5">H2177</strain>
    </source>
</reference>
<dbReference type="SUPFAM" id="SSF55469">
    <property type="entry name" value="FMN-dependent nitroreductase-like"/>
    <property type="match status" value="1"/>
</dbReference>